<dbReference type="Gene3D" id="3.40.50.300">
    <property type="entry name" value="P-loop containing nucleotide triphosphate hydrolases"/>
    <property type="match status" value="1"/>
</dbReference>
<dbReference type="GO" id="GO:0016740">
    <property type="term" value="F:transferase activity"/>
    <property type="evidence" value="ECO:0007669"/>
    <property type="project" value="UniProtKB-KW"/>
</dbReference>
<dbReference type="Pfam" id="PF00685">
    <property type="entry name" value="Sulfotransfer_1"/>
    <property type="match status" value="1"/>
</dbReference>
<proteinExistence type="inferred from homology"/>
<feature type="non-terminal residue" evidence="4">
    <location>
        <position position="243"/>
    </location>
</feature>
<organism evidence="4 5">
    <name type="scientific">Batillaria attramentaria</name>
    <dbReference type="NCBI Taxonomy" id="370345"/>
    <lineage>
        <taxon>Eukaryota</taxon>
        <taxon>Metazoa</taxon>
        <taxon>Spiralia</taxon>
        <taxon>Lophotrochozoa</taxon>
        <taxon>Mollusca</taxon>
        <taxon>Gastropoda</taxon>
        <taxon>Caenogastropoda</taxon>
        <taxon>Sorbeoconcha</taxon>
        <taxon>Cerithioidea</taxon>
        <taxon>Batillariidae</taxon>
        <taxon>Batillaria</taxon>
    </lineage>
</organism>
<name>A0ABD0JD50_9CAEN</name>
<keyword evidence="5" id="KW-1185">Reference proteome</keyword>
<evidence type="ECO:0000313" key="5">
    <source>
        <dbReference type="Proteomes" id="UP001519460"/>
    </source>
</evidence>
<sequence>MAGRLYLKDKFGNDLYFGNAGDIWSEQFPEIPDYRQHAYNLRHMELRPDDVILTGYPKAAEYVGSQGLEEFLEGCPPHKRAPPTKPRVFHTHGRFHHLPLQVREKKVKVLYLTRNPKDSWVSYYNFLHNLKYCPGFEGTWEHYFEDMMDMGLFYGDYFDHMLDWERQLAANSDLPIMTSNYEDMKKDPVGQICKIDKFLGLNRGRELCEKIAEACEFSALKAARDEQTTKQLKKESGAGYYRK</sequence>
<dbReference type="AlphaFoldDB" id="A0ABD0JD50"/>
<dbReference type="EMBL" id="JACVVK020000513">
    <property type="protein sequence ID" value="KAK7469552.1"/>
    <property type="molecule type" value="Genomic_DNA"/>
</dbReference>
<protein>
    <recommendedName>
        <fullName evidence="3">Sulfotransferase domain-containing protein</fullName>
    </recommendedName>
</protein>
<gene>
    <name evidence="4" type="ORF">BaRGS_00036458</name>
</gene>
<dbReference type="Proteomes" id="UP001519460">
    <property type="component" value="Unassembled WGS sequence"/>
</dbReference>
<dbReference type="InterPro" id="IPR027417">
    <property type="entry name" value="P-loop_NTPase"/>
</dbReference>
<dbReference type="InterPro" id="IPR000863">
    <property type="entry name" value="Sulfotransferase_dom"/>
</dbReference>
<keyword evidence="2" id="KW-0808">Transferase</keyword>
<dbReference type="SUPFAM" id="SSF52540">
    <property type="entry name" value="P-loop containing nucleoside triphosphate hydrolases"/>
    <property type="match status" value="1"/>
</dbReference>
<accession>A0ABD0JD50</accession>
<dbReference type="PANTHER" id="PTHR11783">
    <property type="entry name" value="SULFOTRANSFERASE SULT"/>
    <property type="match status" value="1"/>
</dbReference>
<evidence type="ECO:0000313" key="4">
    <source>
        <dbReference type="EMBL" id="KAK7469552.1"/>
    </source>
</evidence>
<feature type="domain" description="Sulfotransferase" evidence="3">
    <location>
        <begin position="84"/>
        <end position="233"/>
    </location>
</feature>
<comment type="caution">
    <text evidence="4">The sequence shown here is derived from an EMBL/GenBank/DDBJ whole genome shotgun (WGS) entry which is preliminary data.</text>
</comment>
<evidence type="ECO:0000256" key="2">
    <source>
        <dbReference type="ARBA" id="ARBA00022679"/>
    </source>
</evidence>
<evidence type="ECO:0000259" key="3">
    <source>
        <dbReference type="Pfam" id="PF00685"/>
    </source>
</evidence>
<comment type="similarity">
    <text evidence="1">Belongs to the sulfotransferase 1 family.</text>
</comment>
<reference evidence="4 5" key="1">
    <citation type="journal article" date="2023" name="Sci. Data">
        <title>Genome assembly of the Korean intertidal mud-creeper Batillaria attramentaria.</title>
        <authorList>
            <person name="Patra A.K."/>
            <person name="Ho P.T."/>
            <person name="Jun S."/>
            <person name="Lee S.J."/>
            <person name="Kim Y."/>
            <person name="Won Y.J."/>
        </authorList>
    </citation>
    <scope>NUCLEOTIDE SEQUENCE [LARGE SCALE GENOMIC DNA]</scope>
    <source>
        <strain evidence="4">Wonlab-2016</strain>
    </source>
</reference>
<evidence type="ECO:0000256" key="1">
    <source>
        <dbReference type="ARBA" id="ARBA00005771"/>
    </source>
</evidence>